<keyword evidence="2" id="KW-1185">Reference proteome</keyword>
<comment type="caution">
    <text evidence="1">The sequence shown here is derived from an EMBL/GenBank/DDBJ whole genome shotgun (WGS) entry which is preliminary data.</text>
</comment>
<sequence length="279" mass="30975">MALSLGLEIEAVAVRMLESPTALPLGQNDQLSLITTIIERAGLPARVYAPSTTRCSGPNYCIWNAPRVTVMEATSDSDTSESAFQERFGFELVSPAFPIGSASTGVDWADNLRRCIAIGAEILWKSNRSTGFHIHVGRGISRSDNFTLEEVKKVAMLYCRFEATIDRFHPAHRRHDNDNIESVRNNVLIRDSSLAHVYSMIQEADTIKRVNFTSLEKHGTIEFRQHEGTIDAEIIITWARFVLKFVEVEQATAVSVSSFSSSCGMSAGLWGRTSSEYHS</sequence>
<dbReference type="PANTHER" id="PTHR36847:SF1">
    <property type="entry name" value="AMIDOLIGASE ENZYME"/>
    <property type="match status" value="1"/>
</dbReference>
<dbReference type="EMBL" id="JAUIQD010000005">
    <property type="protein sequence ID" value="KAK3349183.1"/>
    <property type="molecule type" value="Genomic_DNA"/>
</dbReference>
<name>A0AAJ0HE37_9PEZI</name>
<reference evidence="1" key="1">
    <citation type="journal article" date="2023" name="Mol. Phylogenet. Evol.">
        <title>Genome-scale phylogeny and comparative genomics of the fungal order Sordariales.</title>
        <authorList>
            <person name="Hensen N."/>
            <person name="Bonometti L."/>
            <person name="Westerberg I."/>
            <person name="Brannstrom I.O."/>
            <person name="Guillou S."/>
            <person name="Cros-Aarteil S."/>
            <person name="Calhoun S."/>
            <person name="Haridas S."/>
            <person name="Kuo A."/>
            <person name="Mondo S."/>
            <person name="Pangilinan J."/>
            <person name="Riley R."/>
            <person name="LaButti K."/>
            <person name="Andreopoulos B."/>
            <person name="Lipzen A."/>
            <person name="Chen C."/>
            <person name="Yan M."/>
            <person name="Daum C."/>
            <person name="Ng V."/>
            <person name="Clum A."/>
            <person name="Steindorff A."/>
            <person name="Ohm R.A."/>
            <person name="Martin F."/>
            <person name="Silar P."/>
            <person name="Natvig D.O."/>
            <person name="Lalanne C."/>
            <person name="Gautier V."/>
            <person name="Ament-Velasquez S.L."/>
            <person name="Kruys A."/>
            <person name="Hutchinson M.I."/>
            <person name="Powell A.J."/>
            <person name="Barry K."/>
            <person name="Miller A.N."/>
            <person name="Grigoriev I.V."/>
            <person name="Debuchy R."/>
            <person name="Gladieux P."/>
            <person name="Hiltunen Thoren M."/>
            <person name="Johannesson H."/>
        </authorList>
    </citation>
    <scope>NUCLEOTIDE SEQUENCE</scope>
    <source>
        <strain evidence="1">CBS 955.72</strain>
    </source>
</reference>
<dbReference type="InterPro" id="IPR022025">
    <property type="entry name" value="Amidoligase_2"/>
</dbReference>
<dbReference type="AlphaFoldDB" id="A0AAJ0HE37"/>
<dbReference type="Pfam" id="PF12224">
    <property type="entry name" value="Amidoligase_2"/>
    <property type="match status" value="1"/>
</dbReference>
<protein>
    <submittedName>
        <fullName evidence="1">Amidoligase enzyme-domain-containing protein</fullName>
    </submittedName>
</protein>
<dbReference type="PANTHER" id="PTHR36847">
    <property type="entry name" value="AMIDOLIGASE ENZYME"/>
    <property type="match status" value="1"/>
</dbReference>
<evidence type="ECO:0000313" key="2">
    <source>
        <dbReference type="Proteomes" id="UP001275084"/>
    </source>
</evidence>
<evidence type="ECO:0000313" key="1">
    <source>
        <dbReference type="EMBL" id="KAK3349183.1"/>
    </source>
</evidence>
<reference evidence="1" key="2">
    <citation type="submission" date="2023-06" db="EMBL/GenBank/DDBJ databases">
        <authorList>
            <consortium name="Lawrence Berkeley National Laboratory"/>
            <person name="Haridas S."/>
            <person name="Hensen N."/>
            <person name="Bonometti L."/>
            <person name="Westerberg I."/>
            <person name="Brannstrom I.O."/>
            <person name="Guillou S."/>
            <person name="Cros-Aarteil S."/>
            <person name="Calhoun S."/>
            <person name="Kuo A."/>
            <person name="Mondo S."/>
            <person name="Pangilinan J."/>
            <person name="Riley R."/>
            <person name="Labutti K."/>
            <person name="Andreopoulos B."/>
            <person name="Lipzen A."/>
            <person name="Chen C."/>
            <person name="Yanf M."/>
            <person name="Daum C."/>
            <person name="Ng V."/>
            <person name="Clum A."/>
            <person name="Steindorff A."/>
            <person name="Ohm R."/>
            <person name="Martin F."/>
            <person name="Silar P."/>
            <person name="Natvig D."/>
            <person name="Lalanne C."/>
            <person name="Gautier V."/>
            <person name="Ament-Velasquez S.L."/>
            <person name="Kruys A."/>
            <person name="Hutchinson M.I."/>
            <person name="Powell A.J."/>
            <person name="Barry K."/>
            <person name="Miller A.N."/>
            <person name="Grigoriev I.V."/>
            <person name="Debuchy R."/>
            <person name="Gladieux P."/>
            <person name="Thoren M.H."/>
            <person name="Johannesson H."/>
        </authorList>
    </citation>
    <scope>NUCLEOTIDE SEQUENCE</scope>
    <source>
        <strain evidence="1">CBS 955.72</strain>
    </source>
</reference>
<accession>A0AAJ0HE37</accession>
<dbReference type="Proteomes" id="UP001275084">
    <property type="component" value="Unassembled WGS sequence"/>
</dbReference>
<proteinExistence type="predicted"/>
<gene>
    <name evidence="1" type="ORF">B0T25DRAFT_569834</name>
</gene>
<organism evidence="1 2">
    <name type="scientific">Lasiosphaeria hispida</name>
    <dbReference type="NCBI Taxonomy" id="260671"/>
    <lineage>
        <taxon>Eukaryota</taxon>
        <taxon>Fungi</taxon>
        <taxon>Dikarya</taxon>
        <taxon>Ascomycota</taxon>
        <taxon>Pezizomycotina</taxon>
        <taxon>Sordariomycetes</taxon>
        <taxon>Sordariomycetidae</taxon>
        <taxon>Sordariales</taxon>
        <taxon>Lasiosphaeriaceae</taxon>
        <taxon>Lasiosphaeria</taxon>
    </lineage>
</organism>